<proteinExistence type="inferred from homology"/>
<reference evidence="4 6" key="2">
    <citation type="submission" date="2014-03" db="EMBL/GenBank/DDBJ databases">
        <title>Genomics of Bifidobacteria.</title>
        <authorList>
            <person name="Ventura M."/>
            <person name="Milani C."/>
            <person name="Lugli G.A."/>
        </authorList>
    </citation>
    <scope>NUCLEOTIDE SEQUENCE [LARGE SCALE GENOMIC DNA]</scope>
    <source>
        <strain evidence="4 6">LMG 11596</strain>
    </source>
</reference>
<protein>
    <recommendedName>
        <fullName evidence="2">Ribosomal silencing factor RsfS</fullName>
    </recommendedName>
</protein>
<dbReference type="InterPro" id="IPR043519">
    <property type="entry name" value="NT_sf"/>
</dbReference>
<dbReference type="PANTHER" id="PTHR21043:SF0">
    <property type="entry name" value="MITOCHONDRIAL ASSEMBLY OF RIBOSOMAL LARGE SUBUNIT PROTEIN 1"/>
    <property type="match status" value="1"/>
</dbReference>
<keyword evidence="6" id="KW-1185">Reference proteome</keyword>
<dbReference type="GO" id="GO:0042256">
    <property type="term" value="P:cytosolic ribosome assembly"/>
    <property type="evidence" value="ECO:0007669"/>
    <property type="project" value="UniProtKB-UniRule"/>
</dbReference>
<evidence type="ECO:0000313" key="6">
    <source>
        <dbReference type="Proteomes" id="UP000029074"/>
    </source>
</evidence>
<sequence>MTALQESIDLVRTAAQAADRLKATDPVAYDVSDRLGITDAMLIVSANNERQVLAIAEEIEKDLYLNHNHLEPRSREGVAEGQWILIDYGDIIVNVMHDDSRLYYNLERLWRDCERIALDLTANGPDDTTDSVADAADSSEE</sequence>
<dbReference type="HAMAP" id="MF_01477">
    <property type="entry name" value="Iojap_RsfS"/>
    <property type="match status" value="1"/>
</dbReference>
<evidence type="ECO:0000313" key="4">
    <source>
        <dbReference type="EMBL" id="KFI58828.1"/>
    </source>
</evidence>
<dbReference type="Proteomes" id="UP000029074">
    <property type="component" value="Unassembled WGS sequence"/>
</dbReference>
<accession>D1NTV4</accession>
<dbReference type="EMBL" id="JGYW01000005">
    <property type="protein sequence ID" value="KFI58828.1"/>
    <property type="molecule type" value="Genomic_DNA"/>
</dbReference>
<organism evidence="3 5">
    <name type="scientific">Bifidobacterium gallicum DSM 20093 = LMG 11596</name>
    <dbReference type="NCBI Taxonomy" id="561180"/>
    <lineage>
        <taxon>Bacteria</taxon>
        <taxon>Bacillati</taxon>
        <taxon>Actinomycetota</taxon>
        <taxon>Actinomycetes</taxon>
        <taxon>Bifidobacteriales</taxon>
        <taxon>Bifidobacteriaceae</taxon>
        <taxon>Bifidobacterium</taxon>
    </lineage>
</organism>
<dbReference type="PANTHER" id="PTHR21043">
    <property type="entry name" value="IOJAP SUPERFAMILY ORTHOLOG"/>
    <property type="match status" value="1"/>
</dbReference>
<reference evidence="3 5" key="1">
    <citation type="submission" date="2009-11" db="EMBL/GenBank/DDBJ databases">
        <authorList>
            <person name="Weinstock G."/>
            <person name="Sodergren E."/>
            <person name="Clifton S."/>
            <person name="Fulton L."/>
            <person name="Fulton B."/>
            <person name="Courtney L."/>
            <person name="Fronick C."/>
            <person name="Harrison M."/>
            <person name="Strong C."/>
            <person name="Farmer C."/>
            <person name="Delahaunty K."/>
            <person name="Markovic C."/>
            <person name="Hall O."/>
            <person name="Minx P."/>
            <person name="Tomlinson C."/>
            <person name="Mitreva M."/>
            <person name="Nelson J."/>
            <person name="Hou S."/>
            <person name="Wollam A."/>
            <person name="Pepin K.H."/>
            <person name="Johnson M."/>
            <person name="Bhonagiri V."/>
            <person name="Nash W.E."/>
            <person name="Warren W."/>
            <person name="Chinwalla A."/>
            <person name="Mardis E.R."/>
            <person name="Wilson R.K."/>
        </authorList>
    </citation>
    <scope>NUCLEOTIDE SEQUENCE [LARGE SCALE GENOMIC DNA]</scope>
    <source>
        <strain evidence="3 5">DSM 20093</strain>
    </source>
</reference>
<keyword evidence="2" id="KW-0678">Repressor</keyword>
<dbReference type="STRING" id="561180.BIFGAL_03274"/>
<evidence type="ECO:0000313" key="3">
    <source>
        <dbReference type="EMBL" id="EFA23158.1"/>
    </source>
</evidence>
<evidence type="ECO:0000256" key="1">
    <source>
        <dbReference type="ARBA" id="ARBA00010574"/>
    </source>
</evidence>
<dbReference type="EMBL" id="ABXB03000002">
    <property type="protein sequence ID" value="EFA23158.1"/>
    <property type="molecule type" value="Genomic_DNA"/>
</dbReference>
<keyword evidence="2" id="KW-0810">Translation regulation</keyword>
<dbReference type="GO" id="GO:0017148">
    <property type="term" value="P:negative regulation of translation"/>
    <property type="evidence" value="ECO:0007669"/>
    <property type="project" value="UniProtKB-UniRule"/>
</dbReference>
<evidence type="ECO:0000313" key="5">
    <source>
        <dbReference type="Proteomes" id="UP000003656"/>
    </source>
</evidence>
<dbReference type="Pfam" id="PF02410">
    <property type="entry name" value="RsfS"/>
    <property type="match status" value="1"/>
</dbReference>
<dbReference type="NCBIfam" id="TIGR00090">
    <property type="entry name" value="rsfS_iojap_ybeB"/>
    <property type="match status" value="1"/>
</dbReference>
<dbReference type="Gene3D" id="3.30.460.10">
    <property type="entry name" value="Beta Polymerase, domain 2"/>
    <property type="match status" value="1"/>
</dbReference>
<dbReference type="GO" id="GO:0090071">
    <property type="term" value="P:negative regulation of ribosome biogenesis"/>
    <property type="evidence" value="ECO:0007669"/>
    <property type="project" value="UniProtKB-UniRule"/>
</dbReference>
<dbReference type="SUPFAM" id="SSF81301">
    <property type="entry name" value="Nucleotidyltransferase"/>
    <property type="match status" value="1"/>
</dbReference>
<dbReference type="AlphaFoldDB" id="D1NTV4"/>
<comment type="function">
    <text evidence="2">Functions as a ribosomal silencing factor. Interacts with ribosomal protein uL14 (rplN), blocking formation of intersubunit bridge B8. Prevents association of the 30S and 50S ribosomal subunits and the formation of functional ribosomes, thus repressing translation.</text>
</comment>
<dbReference type="InterPro" id="IPR004394">
    <property type="entry name" value="Iojap/RsfS/C7orf30"/>
</dbReference>
<comment type="similarity">
    <text evidence="1 2">Belongs to the Iojap/RsfS family.</text>
</comment>
<comment type="caution">
    <text evidence="3">The sequence shown here is derived from an EMBL/GenBank/DDBJ whole genome shotgun (WGS) entry which is preliminary data.</text>
</comment>
<comment type="subunit">
    <text evidence="2">Interacts with ribosomal protein uL14 (rplN).</text>
</comment>
<dbReference type="eggNOG" id="COG0799">
    <property type="taxonomic scope" value="Bacteria"/>
</dbReference>
<dbReference type="GO" id="GO:0005737">
    <property type="term" value="C:cytoplasm"/>
    <property type="evidence" value="ECO:0007669"/>
    <property type="project" value="UniProtKB-SubCell"/>
</dbReference>
<dbReference type="Proteomes" id="UP000003656">
    <property type="component" value="Unassembled WGS sequence"/>
</dbReference>
<gene>
    <name evidence="2" type="primary">rsfS</name>
    <name evidence="4" type="ORF">BGLCM_1123</name>
    <name evidence="3" type="ORF">BIFGAL_03274</name>
</gene>
<name>D1NTV4_9BIFI</name>
<keyword evidence="2" id="KW-0963">Cytoplasm</keyword>
<dbReference type="RefSeq" id="WP_006294713.1">
    <property type="nucleotide sequence ID" value="NZ_ABXB03000002.1"/>
</dbReference>
<dbReference type="OrthoDB" id="9793681at2"/>
<dbReference type="GO" id="GO:0043023">
    <property type="term" value="F:ribosomal large subunit binding"/>
    <property type="evidence" value="ECO:0007669"/>
    <property type="project" value="TreeGrafter"/>
</dbReference>
<comment type="subcellular location">
    <subcellularLocation>
        <location evidence="2">Cytoplasm</location>
    </subcellularLocation>
</comment>
<evidence type="ECO:0000256" key="2">
    <source>
        <dbReference type="HAMAP-Rule" id="MF_01477"/>
    </source>
</evidence>